<dbReference type="GO" id="GO:0017004">
    <property type="term" value="P:cytochrome complex assembly"/>
    <property type="evidence" value="ECO:0007669"/>
    <property type="project" value="UniProtKB-KW"/>
</dbReference>
<dbReference type="Gene3D" id="1.25.40.10">
    <property type="entry name" value="Tetratricopeptide repeat domain"/>
    <property type="match status" value="2"/>
</dbReference>
<dbReference type="InterPro" id="IPR036249">
    <property type="entry name" value="Thioredoxin-like_sf"/>
</dbReference>
<dbReference type="InterPro" id="IPR000866">
    <property type="entry name" value="AhpC/TSA"/>
</dbReference>
<evidence type="ECO:0000313" key="7">
    <source>
        <dbReference type="Proteomes" id="UP000177230"/>
    </source>
</evidence>
<evidence type="ECO:0000313" key="6">
    <source>
        <dbReference type="EMBL" id="OGF13445.1"/>
    </source>
</evidence>
<evidence type="ECO:0000256" key="4">
    <source>
        <dbReference type="ARBA" id="ARBA00023284"/>
    </source>
</evidence>
<dbReference type="Pfam" id="PF00578">
    <property type="entry name" value="AhpC-TSA"/>
    <property type="match status" value="1"/>
</dbReference>
<protein>
    <recommendedName>
        <fullName evidence="5">Thioredoxin domain-containing protein</fullName>
    </recommendedName>
</protein>
<dbReference type="EMBL" id="MFFM01000018">
    <property type="protein sequence ID" value="OGF13445.1"/>
    <property type="molecule type" value="Genomic_DNA"/>
</dbReference>
<evidence type="ECO:0000256" key="2">
    <source>
        <dbReference type="ARBA" id="ARBA00022748"/>
    </source>
</evidence>
<dbReference type="PANTHER" id="PTHR42852">
    <property type="entry name" value="THIOL:DISULFIDE INTERCHANGE PROTEIN DSBE"/>
    <property type="match status" value="1"/>
</dbReference>
<dbReference type="InterPro" id="IPR011990">
    <property type="entry name" value="TPR-like_helical_dom_sf"/>
</dbReference>
<keyword evidence="3" id="KW-1015">Disulfide bond</keyword>
<dbReference type="GO" id="GO:0016491">
    <property type="term" value="F:oxidoreductase activity"/>
    <property type="evidence" value="ECO:0007669"/>
    <property type="project" value="InterPro"/>
</dbReference>
<proteinExistence type="predicted"/>
<dbReference type="GO" id="GO:0016209">
    <property type="term" value="F:antioxidant activity"/>
    <property type="evidence" value="ECO:0007669"/>
    <property type="project" value="InterPro"/>
</dbReference>
<dbReference type="SUPFAM" id="SSF48452">
    <property type="entry name" value="TPR-like"/>
    <property type="match status" value="1"/>
</dbReference>
<reference evidence="6 7" key="1">
    <citation type="journal article" date="2016" name="Nat. Commun.">
        <title>Thousands of microbial genomes shed light on interconnected biogeochemical processes in an aquifer system.</title>
        <authorList>
            <person name="Anantharaman K."/>
            <person name="Brown C.T."/>
            <person name="Hug L.A."/>
            <person name="Sharon I."/>
            <person name="Castelle C.J."/>
            <person name="Probst A.J."/>
            <person name="Thomas B.C."/>
            <person name="Singh A."/>
            <person name="Wilkins M.J."/>
            <person name="Karaoz U."/>
            <person name="Brodie E.L."/>
            <person name="Williams K.H."/>
            <person name="Hubbard S.S."/>
            <person name="Banfield J.F."/>
        </authorList>
    </citation>
    <scope>NUCLEOTIDE SEQUENCE [LARGE SCALE GENOMIC DNA]</scope>
</reference>
<feature type="domain" description="Thioredoxin" evidence="5">
    <location>
        <begin position="272"/>
        <end position="416"/>
    </location>
</feature>
<dbReference type="CDD" id="cd02966">
    <property type="entry name" value="TlpA_like_family"/>
    <property type="match status" value="1"/>
</dbReference>
<dbReference type="Pfam" id="PF13414">
    <property type="entry name" value="TPR_11"/>
    <property type="match status" value="1"/>
</dbReference>
<evidence type="ECO:0000256" key="3">
    <source>
        <dbReference type="ARBA" id="ARBA00023157"/>
    </source>
</evidence>
<gene>
    <name evidence="6" type="ORF">A2024_10815</name>
</gene>
<comment type="caution">
    <text evidence="6">The sequence shown here is derived from an EMBL/GenBank/DDBJ whole genome shotgun (WGS) entry which is preliminary data.</text>
</comment>
<comment type="subcellular location">
    <subcellularLocation>
        <location evidence="1">Cell envelope</location>
    </subcellularLocation>
</comment>
<keyword evidence="2" id="KW-0201">Cytochrome c-type biogenesis</keyword>
<dbReference type="SUPFAM" id="SSF52833">
    <property type="entry name" value="Thioredoxin-like"/>
    <property type="match status" value="1"/>
</dbReference>
<dbReference type="Gene3D" id="3.40.30.10">
    <property type="entry name" value="Glutaredoxin"/>
    <property type="match status" value="1"/>
</dbReference>
<evidence type="ECO:0000259" key="5">
    <source>
        <dbReference type="PROSITE" id="PS51352"/>
    </source>
</evidence>
<dbReference type="PROSITE" id="PS51352">
    <property type="entry name" value="THIOREDOXIN_2"/>
    <property type="match status" value="1"/>
</dbReference>
<dbReference type="InterPro" id="IPR013766">
    <property type="entry name" value="Thioredoxin_domain"/>
</dbReference>
<dbReference type="Proteomes" id="UP000177230">
    <property type="component" value="Unassembled WGS sequence"/>
</dbReference>
<dbReference type="GO" id="GO:0006950">
    <property type="term" value="P:response to stress"/>
    <property type="evidence" value="ECO:0007669"/>
    <property type="project" value="UniProtKB-ARBA"/>
</dbReference>
<evidence type="ECO:0000256" key="1">
    <source>
        <dbReference type="ARBA" id="ARBA00004196"/>
    </source>
</evidence>
<sequence length="417" mass="47374">MKKIPKLFWVLVLSSLLALAGLSFFIVKQREMVLDQAQKITQAGEAESLDRAEGDIKGMKFITREQRLGLYTMLAGRFAQIGNQPRMYEVFESVLKMDPENAEVLNNLSYEWAKQGINLEQAEQYSQKAAALAHKRSSGQKPAGLSRERWENILRMERGNYLDTYGWVLYQKGDYNAALRELQKAFKLAEDPTIQYHLGLALYRTGDLDGAIENLAASLAGRLEDPAKTKAELEAVYEERYRTLRGLDKMLQQAAEKTLARQQAEDEADAARIVGRPAPDFSLPDLDDQPYQLSQFRDRVVILDFWATWCGPCKLAMPLIDQVFLEYQGKGLVVLGINLEGRDKNQLVKQFVERSGHQFVILQGGMMGVGIDRVYGVTGIPTTFVIDKQGVIRYRHIGYRENLDQMLAREVEELLKQ</sequence>
<accession>A0A1F5RG24</accession>
<name>A0A1F5RG24_9BACT</name>
<dbReference type="GO" id="GO:0030313">
    <property type="term" value="C:cell envelope"/>
    <property type="evidence" value="ECO:0007669"/>
    <property type="project" value="UniProtKB-SubCell"/>
</dbReference>
<dbReference type="PANTHER" id="PTHR42852:SF6">
    <property type="entry name" value="THIOL:DISULFIDE INTERCHANGE PROTEIN DSBE"/>
    <property type="match status" value="1"/>
</dbReference>
<dbReference type="InterPro" id="IPR050553">
    <property type="entry name" value="Thioredoxin_ResA/DsbE_sf"/>
</dbReference>
<dbReference type="AlphaFoldDB" id="A0A1F5RG24"/>
<organism evidence="6 7">
    <name type="scientific">Candidatus Edwardsbacteria bacterium GWF2_54_11</name>
    <dbReference type="NCBI Taxonomy" id="1817851"/>
    <lineage>
        <taxon>Bacteria</taxon>
        <taxon>Candidatus Edwardsiibacteriota</taxon>
    </lineage>
</organism>
<keyword evidence="4" id="KW-0676">Redox-active center</keyword>